<feature type="domain" description="Fungal lipase-type" evidence="16">
    <location>
        <begin position="57"/>
        <end position="178"/>
    </location>
</feature>
<comment type="cofactor">
    <cofactor evidence="1">
        <name>Ca(2+)</name>
        <dbReference type="ChEBI" id="CHEBI:29108"/>
    </cofactor>
</comment>
<keyword evidence="5" id="KW-0812">Transmembrane</keyword>
<organism evidence="17 18">
    <name type="scientific">Tritrichomonas musculus</name>
    <dbReference type="NCBI Taxonomy" id="1915356"/>
    <lineage>
        <taxon>Eukaryota</taxon>
        <taxon>Metamonada</taxon>
        <taxon>Parabasalia</taxon>
        <taxon>Tritrichomonadida</taxon>
        <taxon>Tritrichomonadidae</taxon>
        <taxon>Tritrichomonas</taxon>
    </lineage>
</organism>
<evidence type="ECO:0000256" key="2">
    <source>
        <dbReference type="ARBA" id="ARBA00004651"/>
    </source>
</evidence>
<keyword evidence="4" id="KW-0597">Phosphoprotein</keyword>
<keyword evidence="6" id="KW-0479">Metal-binding</keyword>
<evidence type="ECO:0000259" key="16">
    <source>
        <dbReference type="Pfam" id="PF01764"/>
    </source>
</evidence>
<evidence type="ECO:0000256" key="14">
    <source>
        <dbReference type="ARBA" id="ARBA00026104"/>
    </source>
</evidence>
<comment type="caution">
    <text evidence="17">The sequence shown here is derived from an EMBL/GenBank/DDBJ whole genome shotgun (WGS) entry which is preliminary data.</text>
</comment>
<comment type="subcellular location">
    <subcellularLocation>
        <location evidence="2">Cell membrane</location>
        <topology evidence="2">Multi-pass membrane protein</topology>
    </subcellularLocation>
</comment>
<dbReference type="PANTHER" id="PTHR45792">
    <property type="entry name" value="DIACYLGLYCEROL LIPASE HOMOLOG-RELATED"/>
    <property type="match status" value="1"/>
</dbReference>
<feature type="chain" id="PRO_5047011123" description="sn-1-specific diacylglycerol lipase" evidence="15">
    <location>
        <begin position="21"/>
        <end position="304"/>
    </location>
</feature>
<evidence type="ECO:0000256" key="11">
    <source>
        <dbReference type="ARBA" id="ARBA00023098"/>
    </source>
</evidence>
<evidence type="ECO:0000256" key="3">
    <source>
        <dbReference type="ARBA" id="ARBA00022475"/>
    </source>
</evidence>
<comment type="catalytic activity">
    <reaction evidence="13">
        <text>a 1,2-diacyl-sn-glycerol + H2O = a 2-acylglycerol + a fatty acid + H(+)</text>
        <dbReference type="Rhea" id="RHEA:33275"/>
        <dbReference type="ChEBI" id="CHEBI:15377"/>
        <dbReference type="ChEBI" id="CHEBI:15378"/>
        <dbReference type="ChEBI" id="CHEBI:17389"/>
        <dbReference type="ChEBI" id="CHEBI:17815"/>
        <dbReference type="ChEBI" id="CHEBI:28868"/>
        <dbReference type="EC" id="3.1.1.116"/>
    </reaction>
    <physiologicalReaction direction="left-to-right" evidence="13">
        <dbReference type="Rhea" id="RHEA:33276"/>
    </physiologicalReaction>
</comment>
<dbReference type="SUPFAM" id="SSF53474">
    <property type="entry name" value="alpha/beta-Hydrolases"/>
    <property type="match status" value="1"/>
</dbReference>
<dbReference type="Pfam" id="PF01764">
    <property type="entry name" value="Lipase_3"/>
    <property type="match status" value="1"/>
</dbReference>
<evidence type="ECO:0000256" key="10">
    <source>
        <dbReference type="ARBA" id="ARBA00022989"/>
    </source>
</evidence>
<keyword evidence="15" id="KW-0732">Signal</keyword>
<sequence>MKYTVTFYALLQLVARLAQSAYNDDFDQYSGKVLYSSQLNEISKPLFYIYQQDDALFVAIRGSSSSDDWATDAMITETKLKDSTFFHKGFYDAAVYVFETVKEYTKGFTGPVYFTGHSYGASVSQIMHYLQHKEDPSVNVTSFAFAPAPAMNLAADDDIREQMYSFVNDDDMIPTLSVPNCYKRFTFLFPTLHDYPSDVIISRVNTLLKIISFTSLLDQGTFNMVWNAVPVIVVAAKEYEMGLPKYVRYIAGTAYRFQIGKPKTLSKAKINQEIFLDTLSISLSCITDHSVSNYVTIVDEIIEE</sequence>
<dbReference type="EMBL" id="JAPFFF010000003">
    <property type="protein sequence ID" value="KAK8893242.1"/>
    <property type="molecule type" value="Genomic_DNA"/>
</dbReference>
<evidence type="ECO:0000313" key="18">
    <source>
        <dbReference type="Proteomes" id="UP001470230"/>
    </source>
</evidence>
<evidence type="ECO:0000256" key="9">
    <source>
        <dbReference type="ARBA" id="ARBA00022963"/>
    </source>
</evidence>
<gene>
    <name evidence="17" type="ORF">M9Y10_021659</name>
</gene>
<proteinExistence type="predicted"/>
<evidence type="ECO:0000256" key="13">
    <source>
        <dbReference type="ARBA" id="ARBA00024531"/>
    </source>
</evidence>
<evidence type="ECO:0000256" key="6">
    <source>
        <dbReference type="ARBA" id="ARBA00022723"/>
    </source>
</evidence>
<dbReference type="CDD" id="cd00519">
    <property type="entry name" value="Lipase_3"/>
    <property type="match status" value="1"/>
</dbReference>
<keyword evidence="7" id="KW-0378">Hydrolase</keyword>
<dbReference type="InterPro" id="IPR052214">
    <property type="entry name" value="DAG_Lipase-Related"/>
</dbReference>
<keyword evidence="12" id="KW-0472">Membrane</keyword>
<keyword evidence="11" id="KW-0443">Lipid metabolism</keyword>
<dbReference type="InterPro" id="IPR029058">
    <property type="entry name" value="AB_hydrolase_fold"/>
</dbReference>
<feature type="signal peptide" evidence="15">
    <location>
        <begin position="1"/>
        <end position="20"/>
    </location>
</feature>
<evidence type="ECO:0000256" key="7">
    <source>
        <dbReference type="ARBA" id="ARBA00022801"/>
    </source>
</evidence>
<keyword evidence="8" id="KW-0106">Calcium</keyword>
<evidence type="ECO:0000256" key="8">
    <source>
        <dbReference type="ARBA" id="ARBA00022837"/>
    </source>
</evidence>
<protein>
    <recommendedName>
        <fullName evidence="14">sn-1-specific diacylglycerol lipase</fullName>
        <ecNumber evidence="14">3.1.1.116</ecNumber>
    </recommendedName>
</protein>
<keyword evidence="9" id="KW-0442">Lipid degradation</keyword>
<evidence type="ECO:0000256" key="1">
    <source>
        <dbReference type="ARBA" id="ARBA00001913"/>
    </source>
</evidence>
<dbReference type="InterPro" id="IPR002921">
    <property type="entry name" value="Fungal_lipase-type"/>
</dbReference>
<evidence type="ECO:0000256" key="5">
    <source>
        <dbReference type="ARBA" id="ARBA00022692"/>
    </source>
</evidence>
<dbReference type="Proteomes" id="UP001470230">
    <property type="component" value="Unassembled WGS sequence"/>
</dbReference>
<dbReference type="Gene3D" id="3.40.50.1820">
    <property type="entry name" value="alpha/beta hydrolase"/>
    <property type="match status" value="1"/>
</dbReference>
<dbReference type="EC" id="3.1.1.116" evidence="14"/>
<evidence type="ECO:0000256" key="12">
    <source>
        <dbReference type="ARBA" id="ARBA00023136"/>
    </source>
</evidence>
<accession>A0ABR2KQ15</accession>
<evidence type="ECO:0000256" key="15">
    <source>
        <dbReference type="SAM" id="SignalP"/>
    </source>
</evidence>
<evidence type="ECO:0000313" key="17">
    <source>
        <dbReference type="EMBL" id="KAK8893242.1"/>
    </source>
</evidence>
<keyword evidence="10" id="KW-1133">Transmembrane helix</keyword>
<reference evidence="17 18" key="1">
    <citation type="submission" date="2024-04" db="EMBL/GenBank/DDBJ databases">
        <title>Tritrichomonas musculus Genome.</title>
        <authorList>
            <person name="Alves-Ferreira E."/>
            <person name="Grigg M."/>
            <person name="Lorenzi H."/>
            <person name="Galac M."/>
        </authorList>
    </citation>
    <scope>NUCLEOTIDE SEQUENCE [LARGE SCALE GENOMIC DNA]</scope>
    <source>
        <strain evidence="17 18">EAF2021</strain>
    </source>
</reference>
<name>A0ABR2KQ15_9EUKA</name>
<evidence type="ECO:0000256" key="4">
    <source>
        <dbReference type="ARBA" id="ARBA00022553"/>
    </source>
</evidence>
<keyword evidence="3" id="KW-1003">Cell membrane</keyword>
<dbReference type="PANTHER" id="PTHR45792:SF8">
    <property type="entry name" value="DIACYLGLYCEROL LIPASE-ALPHA"/>
    <property type="match status" value="1"/>
</dbReference>
<keyword evidence="18" id="KW-1185">Reference proteome</keyword>